<feature type="region of interest" description="Disordered" evidence="1">
    <location>
        <begin position="53"/>
        <end position="72"/>
    </location>
</feature>
<organism evidence="2 3">
    <name type="scientific">Colocasia esculenta</name>
    <name type="common">Wild taro</name>
    <name type="synonym">Arum esculentum</name>
    <dbReference type="NCBI Taxonomy" id="4460"/>
    <lineage>
        <taxon>Eukaryota</taxon>
        <taxon>Viridiplantae</taxon>
        <taxon>Streptophyta</taxon>
        <taxon>Embryophyta</taxon>
        <taxon>Tracheophyta</taxon>
        <taxon>Spermatophyta</taxon>
        <taxon>Magnoliopsida</taxon>
        <taxon>Liliopsida</taxon>
        <taxon>Araceae</taxon>
        <taxon>Aroideae</taxon>
        <taxon>Colocasieae</taxon>
        <taxon>Colocasia</taxon>
    </lineage>
</organism>
<dbReference type="OrthoDB" id="2003245at2759"/>
<proteinExistence type="predicted"/>
<keyword evidence="3" id="KW-1185">Reference proteome</keyword>
<evidence type="ECO:0000313" key="2">
    <source>
        <dbReference type="EMBL" id="MQL87898.1"/>
    </source>
</evidence>
<comment type="caution">
    <text evidence="2">The sequence shown here is derived from an EMBL/GenBank/DDBJ whole genome shotgun (WGS) entry which is preliminary data.</text>
</comment>
<accession>A0A843UWF7</accession>
<dbReference type="EMBL" id="NMUH01001013">
    <property type="protein sequence ID" value="MQL87898.1"/>
    <property type="molecule type" value="Genomic_DNA"/>
</dbReference>
<gene>
    <name evidence="2" type="ORF">Taro_020439</name>
</gene>
<reference evidence="2" key="1">
    <citation type="submission" date="2017-07" db="EMBL/GenBank/DDBJ databases">
        <title>Taro Niue Genome Assembly and Annotation.</title>
        <authorList>
            <person name="Atibalentja N."/>
            <person name="Keating K."/>
            <person name="Fields C.J."/>
        </authorList>
    </citation>
    <scope>NUCLEOTIDE SEQUENCE</scope>
    <source>
        <strain evidence="2">Niue_2</strain>
        <tissue evidence="2">Leaf</tissue>
    </source>
</reference>
<name>A0A843UWF7_COLES</name>
<protein>
    <submittedName>
        <fullName evidence="2">Uncharacterized protein</fullName>
    </submittedName>
</protein>
<evidence type="ECO:0000313" key="3">
    <source>
        <dbReference type="Proteomes" id="UP000652761"/>
    </source>
</evidence>
<sequence length="72" mass="8340">MLWCPDLICGADVGQDMINAFVSGEDKVKYSRYLLRSYIEDNRKAPHLDHAIEAREAERDDDEDENLCIHDD</sequence>
<dbReference type="AlphaFoldDB" id="A0A843UWF7"/>
<evidence type="ECO:0000256" key="1">
    <source>
        <dbReference type="SAM" id="MobiDB-lite"/>
    </source>
</evidence>
<dbReference type="Proteomes" id="UP000652761">
    <property type="component" value="Unassembled WGS sequence"/>
</dbReference>